<gene>
    <name evidence="1" type="ORF">SHEWBE_4243</name>
</gene>
<evidence type="ECO:0000313" key="2">
    <source>
        <dbReference type="Proteomes" id="UP000250123"/>
    </source>
</evidence>
<proteinExistence type="predicted"/>
<dbReference type="Proteomes" id="UP000250123">
    <property type="component" value="Chromosome SHEWBE"/>
</dbReference>
<evidence type="ECO:0008006" key="3">
    <source>
        <dbReference type="Google" id="ProtNLM"/>
    </source>
</evidence>
<evidence type="ECO:0000313" key="1">
    <source>
        <dbReference type="EMBL" id="SQH78203.1"/>
    </source>
</evidence>
<protein>
    <recommendedName>
        <fullName evidence="3">Lipoprotein</fullName>
    </recommendedName>
</protein>
<organism evidence="1 2">
    <name type="scientific">Shewanella benthica</name>
    <dbReference type="NCBI Taxonomy" id="43661"/>
    <lineage>
        <taxon>Bacteria</taxon>
        <taxon>Pseudomonadati</taxon>
        <taxon>Pseudomonadota</taxon>
        <taxon>Gammaproteobacteria</taxon>
        <taxon>Alteromonadales</taxon>
        <taxon>Shewanellaceae</taxon>
        <taxon>Shewanella</taxon>
    </lineage>
</organism>
<dbReference type="KEGG" id="sbk:SHEWBE_4243"/>
<dbReference type="EMBL" id="LS483452">
    <property type="protein sequence ID" value="SQH78203.1"/>
    <property type="molecule type" value="Genomic_DNA"/>
</dbReference>
<accession>A0A330M9Q8</accession>
<name>A0A330M9Q8_9GAMM</name>
<reference evidence="2" key="1">
    <citation type="submission" date="2018-06" db="EMBL/GenBank/DDBJ databases">
        <authorList>
            <person name="Cea G.-C."/>
            <person name="William W."/>
        </authorList>
    </citation>
    <scope>NUCLEOTIDE SEQUENCE [LARGE SCALE GENOMIC DNA]</scope>
    <source>
        <strain evidence="2">DB21MT-2</strain>
    </source>
</reference>
<dbReference type="PROSITE" id="PS51257">
    <property type="entry name" value="PROKAR_LIPOPROTEIN"/>
    <property type="match status" value="1"/>
</dbReference>
<dbReference type="AlphaFoldDB" id="A0A330M9Q8"/>
<sequence length="75" mass="8422">MKKSPILLLALLLGCEDSNSLSQFEPVYVSEHVTTNTEQPVETLESNGYKIKTKFTTSDMNVETKSNNYTIKTGY</sequence>